<organism evidence="10 11">
    <name type="scientific">Sporothrix curviconia</name>
    <dbReference type="NCBI Taxonomy" id="1260050"/>
    <lineage>
        <taxon>Eukaryota</taxon>
        <taxon>Fungi</taxon>
        <taxon>Dikarya</taxon>
        <taxon>Ascomycota</taxon>
        <taxon>Pezizomycotina</taxon>
        <taxon>Sordariomycetes</taxon>
        <taxon>Sordariomycetidae</taxon>
        <taxon>Ophiostomatales</taxon>
        <taxon>Ophiostomataceae</taxon>
        <taxon>Sporothrix</taxon>
    </lineage>
</organism>
<evidence type="ECO:0000313" key="11">
    <source>
        <dbReference type="Proteomes" id="UP001642405"/>
    </source>
</evidence>
<keyword evidence="4" id="KW-0805">Transcription regulation</keyword>
<evidence type="ECO:0000259" key="9">
    <source>
        <dbReference type="SMART" id="SM00906"/>
    </source>
</evidence>
<reference evidence="10 11" key="1">
    <citation type="submission" date="2024-01" db="EMBL/GenBank/DDBJ databases">
        <authorList>
            <person name="Allen C."/>
            <person name="Tagirdzhanova G."/>
        </authorList>
    </citation>
    <scope>NUCLEOTIDE SEQUENCE [LARGE SCALE GENOMIC DNA]</scope>
</reference>
<keyword evidence="6" id="KW-0804">Transcription</keyword>
<dbReference type="CDD" id="cd12148">
    <property type="entry name" value="fungal_TF_MHR"/>
    <property type="match status" value="1"/>
</dbReference>
<name>A0ABP0CMK2_9PEZI</name>
<evidence type="ECO:0000256" key="7">
    <source>
        <dbReference type="ARBA" id="ARBA00023242"/>
    </source>
</evidence>
<dbReference type="SMART" id="SM00906">
    <property type="entry name" value="Fungal_trans"/>
    <property type="match status" value="1"/>
</dbReference>
<dbReference type="Pfam" id="PF04082">
    <property type="entry name" value="Fungal_trans"/>
    <property type="match status" value="1"/>
</dbReference>
<keyword evidence="5" id="KW-0238">DNA-binding</keyword>
<dbReference type="InterPro" id="IPR052202">
    <property type="entry name" value="Yeast_MetPath_Reg"/>
</dbReference>
<feature type="region of interest" description="Disordered" evidence="8">
    <location>
        <begin position="470"/>
        <end position="516"/>
    </location>
</feature>
<keyword evidence="7" id="KW-0539">Nucleus</keyword>
<evidence type="ECO:0000313" key="10">
    <source>
        <dbReference type="EMBL" id="CAK7232800.1"/>
    </source>
</evidence>
<accession>A0ABP0CMK2</accession>
<keyword evidence="11" id="KW-1185">Reference proteome</keyword>
<evidence type="ECO:0000256" key="3">
    <source>
        <dbReference type="ARBA" id="ARBA00022833"/>
    </source>
</evidence>
<keyword evidence="2" id="KW-0479">Metal-binding</keyword>
<feature type="domain" description="Xylanolytic transcriptional activator regulatory" evidence="9">
    <location>
        <begin position="105"/>
        <end position="182"/>
    </location>
</feature>
<evidence type="ECO:0000256" key="4">
    <source>
        <dbReference type="ARBA" id="ARBA00023015"/>
    </source>
</evidence>
<dbReference type="InterPro" id="IPR007219">
    <property type="entry name" value="XnlR_reg_dom"/>
</dbReference>
<evidence type="ECO:0000256" key="6">
    <source>
        <dbReference type="ARBA" id="ARBA00023163"/>
    </source>
</evidence>
<evidence type="ECO:0000256" key="2">
    <source>
        <dbReference type="ARBA" id="ARBA00022723"/>
    </source>
</evidence>
<sequence length="561" mass="63506">MDDVPLLEPDLEQFLLQVYFKMAQTQYPFMIKHEILQWAELRRQGAGAFYGEARWKAFFVYMDFYHLATTRYLPHVLETSDDLIRAQAYLLLTVYALHMTSREAIVALSSCSIRFCVAARLHLKEEEPKPVTPETLIQIQHRRRIFWCAYAIDRSICSVYDLPVSVADHHITVPYFDNIDDDQLHDVALWPSTRNSNQTARGVAPTSVLAALHVIAARQLESEIHDTLLSKDLTPESPAVAAWRERMFDKLKDWNAHSRRSTEPSQIGYTSLRWQRLIFVYGVIYLYRPTRSSACGPVGNVSVQACCQALLMFRKFQMVREIAQPWLGLLSQFQIGVTLLYCFFATPPSHWPPAYKSKDVPDAIRACSNTLAVLADRWIEAECVRDVFEVLAKEIPPGETWERPLRMQNDSRAAIEADWTALTNIVVDRPTLGMIREMIIDNFVDNAEVQNPLPNTGVRSAGGMAVADAGPLTDSSSHPVGDIGQRIAHSQTNSPPDPSVSNDDDGIAGGPFFQDGHADIFQDTDLQWSQPDNTSTMDLDTQYYLTSETDGFREESDMTLH</sequence>
<dbReference type="EMBL" id="CAWUHB010000068">
    <property type="protein sequence ID" value="CAK7232800.1"/>
    <property type="molecule type" value="Genomic_DNA"/>
</dbReference>
<evidence type="ECO:0000256" key="5">
    <source>
        <dbReference type="ARBA" id="ARBA00023125"/>
    </source>
</evidence>
<comment type="caution">
    <text evidence="10">The sequence shown here is derived from an EMBL/GenBank/DDBJ whole genome shotgun (WGS) entry which is preliminary data.</text>
</comment>
<dbReference type="PANTHER" id="PTHR47782:SF12">
    <property type="entry name" value="ZN(II)2CYS6 TRANSCRIPTION FACTOR (EUROFUNG)"/>
    <property type="match status" value="1"/>
</dbReference>
<dbReference type="PANTHER" id="PTHR47782">
    <property type="entry name" value="ZN(II)2CYS6 TRANSCRIPTION FACTOR (EUROFUNG)-RELATED"/>
    <property type="match status" value="1"/>
</dbReference>
<keyword evidence="3" id="KW-0862">Zinc</keyword>
<evidence type="ECO:0000256" key="1">
    <source>
        <dbReference type="ARBA" id="ARBA00004123"/>
    </source>
</evidence>
<evidence type="ECO:0000256" key="8">
    <source>
        <dbReference type="SAM" id="MobiDB-lite"/>
    </source>
</evidence>
<comment type="subcellular location">
    <subcellularLocation>
        <location evidence="1">Nucleus</location>
    </subcellularLocation>
</comment>
<dbReference type="Proteomes" id="UP001642405">
    <property type="component" value="Unassembled WGS sequence"/>
</dbReference>
<protein>
    <recommendedName>
        <fullName evidence="9">Xylanolytic transcriptional activator regulatory domain-containing protein</fullName>
    </recommendedName>
</protein>
<gene>
    <name evidence="10" type="ORF">SCUCBS95973_008379</name>
</gene>
<proteinExistence type="predicted"/>